<name>A0ABT9DCQ1_9CELL</name>
<evidence type="ECO:0000313" key="2">
    <source>
        <dbReference type="Proteomes" id="UP001232536"/>
    </source>
</evidence>
<dbReference type="RefSeq" id="WP_304602074.1">
    <property type="nucleotide sequence ID" value="NZ_JAUQYP010000002.1"/>
</dbReference>
<gene>
    <name evidence="1" type="ORF">Q6348_14320</name>
</gene>
<organism evidence="1 2">
    <name type="scientific">Actinotalea lenta</name>
    <dbReference type="NCBI Taxonomy" id="3064654"/>
    <lineage>
        <taxon>Bacteria</taxon>
        <taxon>Bacillati</taxon>
        <taxon>Actinomycetota</taxon>
        <taxon>Actinomycetes</taxon>
        <taxon>Micrococcales</taxon>
        <taxon>Cellulomonadaceae</taxon>
        <taxon>Actinotalea</taxon>
    </lineage>
</organism>
<protein>
    <submittedName>
        <fullName evidence="1">Uncharacterized protein</fullName>
    </submittedName>
</protein>
<evidence type="ECO:0000313" key="1">
    <source>
        <dbReference type="EMBL" id="MDO8108370.1"/>
    </source>
</evidence>
<dbReference type="Proteomes" id="UP001232536">
    <property type="component" value="Unassembled WGS sequence"/>
</dbReference>
<accession>A0ABT9DCQ1</accession>
<dbReference type="EMBL" id="JAUQYP010000002">
    <property type="protein sequence ID" value="MDO8108370.1"/>
    <property type="molecule type" value="Genomic_DNA"/>
</dbReference>
<keyword evidence="2" id="KW-1185">Reference proteome</keyword>
<sequence length="51" mass="5424">MLRHLEAVGFDGAPRFLGVGARGRLLADAYGLDVGLRTHVVPTSNALVHAR</sequence>
<reference evidence="1 2" key="1">
    <citation type="submission" date="2023-07" db="EMBL/GenBank/DDBJ databases">
        <title>Description of novel actinomycetes strains, isolated from tidal flat sediment.</title>
        <authorList>
            <person name="Lu C."/>
        </authorList>
    </citation>
    <scope>NUCLEOTIDE SEQUENCE [LARGE SCALE GENOMIC DNA]</scope>
    <source>
        <strain evidence="1 2">SYSU T00b441</strain>
    </source>
</reference>
<comment type="caution">
    <text evidence="1">The sequence shown here is derived from an EMBL/GenBank/DDBJ whole genome shotgun (WGS) entry which is preliminary data.</text>
</comment>
<proteinExistence type="predicted"/>